<dbReference type="NCBIfam" id="TIGR02854">
    <property type="entry name" value="spore_II_GA"/>
    <property type="match status" value="1"/>
</dbReference>
<name>A0A417YQI9_9BACI</name>
<feature type="transmembrane region" description="Helical" evidence="2">
    <location>
        <begin position="90"/>
        <end position="110"/>
    </location>
</feature>
<dbReference type="EMBL" id="QWEG01000011">
    <property type="protein sequence ID" value="RHW36490.1"/>
    <property type="molecule type" value="Genomic_DNA"/>
</dbReference>
<feature type="transmembrane region" description="Helical" evidence="2">
    <location>
        <begin position="62"/>
        <end position="78"/>
    </location>
</feature>
<dbReference type="Proteomes" id="UP000284416">
    <property type="component" value="Unassembled WGS sequence"/>
</dbReference>
<evidence type="ECO:0000256" key="2">
    <source>
        <dbReference type="SAM" id="Phobius"/>
    </source>
</evidence>
<accession>A0A417YQI9</accession>
<feature type="transmembrane region" description="Helical" evidence="2">
    <location>
        <begin position="130"/>
        <end position="147"/>
    </location>
</feature>
<evidence type="ECO:0000313" key="3">
    <source>
        <dbReference type="EMBL" id="RHW36490.1"/>
    </source>
</evidence>
<dbReference type="GO" id="GO:0030436">
    <property type="term" value="P:asexual sporulation"/>
    <property type="evidence" value="ECO:0007669"/>
    <property type="project" value="InterPro"/>
</dbReference>
<keyword evidence="4" id="KW-1185">Reference proteome</keyword>
<dbReference type="PIRSF" id="PIRSF018571">
    <property type="entry name" value="SpoIIGA"/>
    <property type="match status" value="1"/>
</dbReference>
<feature type="active site" evidence="1">
    <location>
        <position position="183"/>
    </location>
</feature>
<feature type="transmembrane region" description="Helical" evidence="2">
    <location>
        <begin position="34"/>
        <end position="56"/>
    </location>
</feature>
<dbReference type="InterPro" id="IPR005081">
    <property type="entry name" value="SpoIIGA"/>
</dbReference>
<organism evidence="3 4">
    <name type="scientific">Neobacillus notoginsengisoli</name>
    <dbReference type="NCBI Taxonomy" id="1578198"/>
    <lineage>
        <taxon>Bacteria</taxon>
        <taxon>Bacillati</taxon>
        <taxon>Bacillota</taxon>
        <taxon>Bacilli</taxon>
        <taxon>Bacillales</taxon>
        <taxon>Bacillaceae</taxon>
        <taxon>Neobacillus</taxon>
    </lineage>
</organism>
<reference evidence="3 4" key="1">
    <citation type="journal article" date="2017" name="Int. J. Syst. Evol. Microbiol.">
        <title>Bacillus notoginsengisoli sp. nov., a novel bacterium isolated from the rhizosphere of Panax notoginseng.</title>
        <authorList>
            <person name="Zhang M.Y."/>
            <person name="Cheng J."/>
            <person name="Cai Y."/>
            <person name="Zhang T.Y."/>
            <person name="Wu Y.Y."/>
            <person name="Manikprabhu D."/>
            <person name="Li W.J."/>
            <person name="Zhang Y.X."/>
        </authorList>
    </citation>
    <scope>NUCLEOTIDE SEQUENCE [LARGE SCALE GENOMIC DNA]</scope>
    <source>
        <strain evidence="3 4">JCM 30743</strain>
    </source>
</reference>
<dbReference type="GO" id="GO:0006508">
    <property type="term" value="P:proteolysis"/>
    <property type="evidence" value="ECO:0007669"/>
    <property type="project" value="InterPro"/>
</dbReference>
<keyword evidence="2" id="KW-0812">Transmembrane</keyword>
<comment type="caution">
    <text evidence="3">The sequence shown here is derived from an EMBL/GenBank/DDBJ whole genome shotgun (WGS) entry which is preliminary data.</text>
</comment>
<dbReference type="Pfam" id="PF03419">
    <property type="entry name" value="Peptidase_U4"/>
    <property type="match status" value="1"/>
</dbReference>
<evidence type="ECO:0000256" key="1">
    <source>
        <dbReference type="PIRSR" id="PIRSR018571-1"/>
    </source>
</evidence>
<keyword evidence="2" id="KW-0472">Membrane</keyword>
<evidence type="ECO:0000313" key="4">
    <source>
        <dbReference type="Proteomes" id="UP000284416"/>
    </source>
</evidence>
<gene>
    <name evidence="3" type="primary">spoIIGA</name>
    <name evidence="3" type="ORF">D1B31_17395</name>
</gene>
<dbReference type="GO" id="GO:0004190">
    <property type="term" value="F:aspartic-type endopeptidase activity"/>
    <property type="evidence" value="ECO:0007669"/>
    <property type="project" value="InterPro"/>
</dbReference>
<dbReference type="RefSeq" id="WP_118922756.1">
    <property type="nucleotide sequence ID" value="NZ_QWEG01000011.1"/>
</dbReference>
<sequence length="311" mass="34853">MTVYLDVIWALNFLFDCLLLCLAAFILKRRVKIWRIAAGGFIGSLIILLYFTPAAIYSGHPLSKMGFSVLMVLASFGYKRLRFFLSALMALYFSTFLIGGALMGTHYFFQSGSGAVQAFLSSASEGFGDPVSWLFVFLGFPLAWHFSRSRLENHEMAKIKYEQTVFVEISVNNETFELKGLIDSGNQLYDPLSRHPVMFVSVKYLLQELPKELALIASFPDGIIQGEKSVPPKWESRLRIIPCAVVGQEHQLILAVKPEYVLIRQSEKNFRTSKVLVSFTAQELSSDGSYECIVHPKLLAGIPEGERVPAS</sequence>
<dbReference type="OrthoDB" id="2690199at2"/>
<dbReference type="AlphaFoldDB" id="A0A417YQI9"/>
<protein>
    <submittedName>
        <fullName evidence="3">Sigma-E processing peptidase SpoIIGA</fullName>
    </submittedName>
</protein>
<proteinExistence type="predicted"/>
<feature type="transmembrane region" description="Helical" evidence="2">
    <location>
        <begin position="6"/>
        <end position="27"/>
    </location>
</feature>
<keyword evidence="2" id="KW-1133">Transmembrane helix</keyword>